<dbReference type="AlphaFoldDB" id="A0A0W0FTS0"/>
<dbReference type="SUPFAM" id="SSF56112">
    <property type="entry name" value="Protein kinase-like (PK-like)"/>
    <property type="match status" value="1"/>
</dbReference>
<protein>
    <recommendedName>
        <fullName evidence="1">Protein kinase domain-containing protein</fullName>
    </recommendedName>
</protein>
<name>A0A0W0FTS0_MONRR</name>
<dbReference type="Proteomes" id="UP000054988">
    <property type="component" value="Unassembled WGS sequence"/>
</dbReference>
<accession>A0A0W0FTS0</accession>
<feature type="domain" description="Protein kinase" evidence="1">
    <location>
        <begin position="407"/>
        <end position="622"/>
    </location>
</feature>
<dbReference type="InterPro" id="IPR000719">
    <property type="entry name" value="Prot_kinase_dom"/>
</dbReference>
<evidence type="ECO:0000313" key="3">
    <source>
        <dbReference type="Proteomes" id="UP000054988"/>
    </source>
</evidence>
<dbReference type="GO" id="GO:0004672">
    <property type="term" value="F:protein kinase activity"/>
    <property type="evidence" value="ECO:0007669"/>
    <property type="project" value="InterPro"/>
</dbReference>
<proteinExistence type="predicted"/>
<dbReference type="EMBL" id="LATX01001643">
    <property type="protein sequence ID" value="KTB39719.1"/>
    <property type="molecule type" value="Genomic_DNA"/>
</dbReference>
<evidence type="ECO:0000259" key="1">
    <source>
        <dbReference type="PROSITE" id="PS50011"/>
    </source>
</evidence>
<dbReference type="GO" id="GO:0005524">
    <property type="term" value="F:ATP binding"/>
    <property type="evidence" value="ECO:0007669"/>
    <property type="project" value="InterPro"/>
</dbReference>
<gene>
    <name evidence="2" type="ORF">WG66_7712</name>
</gene>
<evidence type="ECO:0000313" key="2">
    <source>
        <dbReference type="EMBL" id="KTB39719.1"/>
    </source>
</evidence>
<dbReference type="Gene3D" id="1.10.510.10">
    <property type="entry name" value="Transferase(Phosphotransferase) domain 1"/>
    <property type="match status" value="1"/>
</dbReference>
<dbReference type="PROSITE" id="PS50011">
    <property type="entry name" value="PROTEIN_KINASE_DOM"/>
    <property type="match status" value="1"/>
</dbReference>
<reference evidence="2 3" key="1">
    <citation type="submission" date="2015-12" db="EMBL/GenBank/DDBJ databases">
        <title>Draft genome sequence of Moniliophthora roreri, the causal agent of frosty pod rot of cacao.</title>
        <authorList>
            <person name="Aime M.C."/>
            <person name="Diaz-Valderrama J.R."/>
            <person name="Kijpornyongpan T."/>
            <person name="Phillips-Mora W."/>
        </authorList>
    </citation>
    <scope>NUCLEOTIDE SEQUENCE [LARGE SCALE GENOMIC DNA]</scope>
    <source>
        <strain evidence="2 3">MCA 2952</strain>
    </source>
</reference>
<organism evidence="2 3">
    <name type="scientific">Moniliophthora roreri</name>
    <name type="common">Frosty pod rot fungus</name>
    <name type="synonym">Monilia roreri</name>
    <dbReference type="NCBI Taxonomy" id="221103"/>
    <lineage>
        <taxon>Eukaryota</taxon>
        <taxon>Fungi</taxon>
        <taxon>Dikarya</taxon>
        <taxon>Basidiomycota</taxon>
        <taxon>Agaricomycotina</taxon>
        <taxon>Agaricomycetes</taxon>
        <taxon>Agaricomycetidae</taxon>
        <taxon>Agaricales</taxon>
        <taxon>Marasmiineae</taxon>
        <taxon>Marasmiaceae</taxon>
        <taxon>Moniliophthora</taxon>
    </lineage>
</organism>
<dbReference type="InterPro" id="IPR011009">
    <property type="entry name" value="Kinase-like_dom_sf"/>
</dbReference>
<sequence>MPVAELWCIDITGPPSVVTRRIFPINFNPQHNFEDFNQAIRDQLKHQPIGNDEPITLDVWKLNPSIARNDVRFNEGTTTTYDDLKEHVTTITTDSGHLGDIYLDLPEEESLHLLVSLQGGKTGESKLRLSQVAHSNLNHTLTAEGTIYHLCSELLDIKEKDRQRKTSEWYDTLGDNEFENRSDVKAKRQQGQDPFREIPLALLHPVFDRFLLHIHTPHLEIPHTLYPLAIKLSSACWKTINDDKPTRVDRVLPIIEQMANCTFIKRTEEGAAFDGLYRVDGRCPALMFIADSDIGSQLLGRVERVYAKCVQLASLDSTRKFVVLPTFILLLAGSHITVLAAANPSYPVLEPLTSFQVCTSMPSDPGEVFENLARLFTCLRSSLEMLREYYTALPSLLELETLPKRYLPMRNTFDESGTGRVRRLRYENLLMLGKNIWRGRLENNSSNADTDADHNTTPVLIKFTRSYCTPAHQLLSSIDAAPKLYYSDSPNSDAYYWQMVVMEYLPTPPTTTLYDFEGTPAEARQVGEDLKRAVGTLHDQGYVFGDLRPSNILVEPEPDGEGRRIRVALVDFDWAGKEGEVRYPVGISVNGGINWPEGVVPRGLITKEHDEYWLRTWLDCLS</sequence>
<comment type="caution">
    <text evidence="2">The sequence shown here is derived from an EMBL/GenBank/DDBJ whole genome shotgun (WGS) entry which is preliminary data.</text>
</comment>
<dbReference type="eggNOG" id="ENOG502SAAM">
    <property type="taxonomic scope" value="Eukaryota"/>
</dbReference>